<reference evidence="2" key="1">
    <citation type="submission" date="2025-08" db="UniProtKB">
        <authorList>
            <consortium name="Ensembl"/>
        </authorList>
    </citation>
    <scope>IDENTIFICATION</scope>
</reference>
<feature type="region of interest" description="Disordered" evidence="1">
    <location>
        <begin position="34"/>
        <end position="54"/>
    </location>
</feature>
<feature type="compositionally biased region" description="Low complexity" evidence="1">
    <location>
        <begin position="297"/>
        <end position="308"/>
    </location>
</feature>
<dbReference type="Proteomes" id="UP000694420">
    <property type="component" value="Unplaced"/>
</dbReference>
<reference evidence="2" key="2">
    <citation type="submission" date="2025-09" db="UniProtKB">
        <authorList>
            <consortium name="Ensembl"/>
        </authorList>
    </citation>
    <scope>IDENTIFICATION</scope>
</reference>
<sequence length="315" mass="34193">VVEGWGCVLDQLDSLGEEEEAWDWESRKRLLSCSLESGGQDSPDDVAHEQEEGVPGGRAEVGACVGSYHDVCVSVEELDEFLQAPEAALETAQEELGDLVVCTFQPVVQILQRDPDDLDDGEDEGSEGQRASVVPRPSESREERERRDVVGLLEGPVVGGEGAGERHLAQRDHEVGQPEEHEDVEELEGDEVLVVGALTAVEREEALGVRARLGHVARVERLRGEALRAAGRVFQARSLAFPDCQVGSRFAPRRDAWLSRRRVGRNAERCDSPRGNHAAWMPAEQAASAEGAPLPGSPSSPRACRSARNTGTLSR</sequence>
<evidence type="ECO:0000313" key="3">
    <source>
        <dbReference type="Proteomes" id="UP000694420"/>
    </source>
</evidence>
<accession>A0A8C6ZNU9</accession>
<feature type="compositionally biased region" description="Acidic residues" evidence="1">
    <location>
        <begin position="116"/>
        <end position="126"/>
    </location>
</feature>
<name>A0A8C6ZNU9_NOTPE</name>
<evidence type="ECO:0000313" key="2">
    <source>
        <dbReference type="Ensembl" id="ENSNPEP00000015054.1"/>
    </source>
</evidence>
<feature type="compositionally biased region" description="Basic and acidic residues" evidence="1">
    <location>
        <begin position="265"/>
        <end position="274"/>
    </location>
</feature>
<feature type="compositionally biased region" description="Basic and acidic residues" evidence="1">
    <location>
        <begin position="138"/>
        <end position="149"/>
    </location>
</feature>
<feature type="region of interest" description="Disordered" evidence="1">
    <location>
        <begin position="114"/>
        <end position="183"/>
    </location>
</feature>
<keyword evidence="3" id="KW-1185">Reference proteome</keyword>
<organism evidence="2 3">
    <name type="scientific">Nothoprocta perdicaria</name>
    <name type="common">Chilean tinamou</name>
    <name type="synonym">Crypturus perdicarius</name>
    <dbReference type="NCBI Taxonomy" id="30464"/>
    <lineage>
        <taxon>Eukaryota</taxon>
        <taxon>Metazoa</taxon>
        <taxon>Chordata</taxon>
        <taxon>Craniata</taxon>
        <taxon>Vertebrata</taxon>
        <taxon>Euteleostomi</taxon>
        <taxon>Archelosauria</taxon>
        <taxon>Archosauria</taxon>
        <taxon>Dinosauria</taxon>
        <taxon>Saurischia</taxon>
        <taxon>Theropoda</taxon>
        <taxon>Coelurosauria</taxon>
        <taxon>Aves</taxon>
        <taxon>Palaeognathae</taxon>
        <taxon>Tinamiformes</taxon>
        <taxon>Tinamidae</taxon>
        <taxon>Nothoprocta</taxon>
    </lineage>
</organism>
<feature type="region of interest" description="Disordered" evidence="1">
    <location>
        <begin position="264"/>
        <end position="315"/>
    </location>
</feature>
<evidence type="ECO:0000256" key="1">
    <source>
        <dbReference type="SAM" id="MobiDB-lite"/>
    </source>
</evidence>
<protein>
    <submittedName>
        <fullName evidence="2">Uncharacterized protein</fullName>
    </submittedName>
</protein>
<proteinExistence type="predicted"/>
<dbReference type="Ensembl" id="ENSNPET00000015427.1">
    <property type="protein sequence ID" value="ENSNPEP00000015054.1"/>
    <property type="gene ID" value="ENSNPEG00000011242.1"/>
</dbReference>
<dbReference type="AlphaFoldDB" id="A0A8C6ZNU9"/>
<feature type="compositionally biased region" description="Basic and acidic residues" evidence="1">
    <location>
        <begin position="163"/>
        <end position="179"/>
    </location>
</feature>